<sequence>MALVALVLASYGVYLAYRPTAPSVEELEQLLIEDNVDRIIEKLEDYAESRYTYLHTIYAMKHTGICRNRLVEAVIEGSQVIDKRASIHTQLLLTGLPCLDDEQFQDLMQKIDGDYLAWYPPIGSKLDDSKLILFCEIVKDDPRKQARLSILEYFEKTLAPDQENLESGFGRRDPNTISTCLEFLREDADPEIREKVANLIEQLEVTSEAG</sequence>
<dbReference type="KEGG" id="pbs:Plabr_1277"/>
<accession>F0SMS0</accession>
<dbReference type="Proteomes" id="UP000006860">
    <property type="component" value="Chromosome"/>
</dbReference>
<proteinExistence type="predicted"/>
<dbReference type="AlphaFoldDB" id="F0SMS0"/>
<reference evidence="2" key="1">
    <citation type="submission" date="2011-02" db="EMBL/GenBank/DDBJ databases">
        <title>The complete genome of Planctomyces brasiliensis DSM 5305.</title>
        <authorList>
            <person name="Lucas S."/>
            <person name="Copeland A."/>
            <person name="Lapidus A."/>
            <person name="Bruce D."/>
            <person name="Goodwin L."/>
            <person name="Pitluck S."/>
            <person name="Kyrpides N."/>
            <person name="Mavromatis K."/>
            <person name="Pagani I."/>
            <person name="Ivanova N."/>
            <person name="Ovchinnikova G."/>
            <person name="Lu M."/>
            <person name="Detter J.C."/>
            <person name="Han C."/>
            <person name="Land M."/>
            <person name="Hauser L."/>
            <person name="Markowitz V."/>
            <person name="Cheng J.-F."/>
            <person name="Hugenholtz P."/>
            <person name="Woyke T."/>
            <person name="Wu D."/>
            <person name="Tindall B."/>
            <person name="Pomrenke H.G."/>
            <person name="Brambilla E."/>
            <person name="Klenk H.-P."/>
            <person name="Eisen J.A."/>
        </authorList>
    </citation>
    <scope>NUCLEOTIDE SEQUENCE [LARGE SCALE GENOMIC DNA]</scope>
    <source>
        <strain evidence="2">ATCC 49424 / DSM 5305 / JCM 21570 / NBRC 103401 / IFAM 1448</strain>
    </source>
</reference>
<dbReference type="EMBL" id="CP002546">
    <property type="protein sequence ID" value="ADY58889.1"/>
    <property type="molecule type" value="Genomic_DNA"/>
</dbReference>
<evidence type="ECO:0000313" key="1">
    <source>
        <dbReference type="EMBL" id="ADY58889.1"/>
    </source>
</evidence>
<keyword evidence="2" id="KW-1185">Reference proteome</keyword>
<protein>
    <submittedName>
        <fullName evidence="1">Uncharacterized protein</fullName>
    </submittedName>
</protein>
<dbReference type="HOGENOM" id="CLU_1309356_0_0_0"/>
<organism evidence="1 2">
    <name type="scientific">Rubinisphaera brasiliensis (strain ATCC 49424 / DSM 5305 / JCM 21570 / IAM 15109 / NBRC 103401 / IFAM 1448)</name>
    <name type="common">Planctomyces brasiliensis</name>
    <dbReference type="NCBI Taxonomy" id="756272"/>
    <lineage>
        <taxon>Bacteria</taxon>
        <taxon>Pseudomonadati</taxon>
        <taxon>Planctomycetota</taxon>
        <taxon>Planctomycetia</taxon>
        <taxon>Planctomycetales</taxon>
        <taxon>Planctomycetaceae</taxon>
        <taxon>Rubinisphaera</taxon>
    </lineage>
</organism>
<name>F0SMS0_RUBBR</name>
<gene>
    <name evidence="1" type="ordered locus">Plabr_1277</name>
</gene>
<evidence type="ECO:0000313" key="2">
    <source>
        <dbReference type="Proteomes" id="UP000006860"/>
    </source>
</evidence>